<comment type="caution">
    <text evidence="6">The sequence shown here is derived from an EMBL/GenBank/DDBJ whole genome shotgun (WGS) entry which is preliminary data.</text>
</comment>
<evidence type="ECO:0000256" key="4">
    <source>
        <dbReference type="ARBA" id="ARBA00022807"/>
    </source>
</evidence>
<dbReference type="PANTHER" id="PTHR47053">
    <property type="entry name" value="MUREIN DD-ENDOPEPTIDASE MEPH-RELATED"/>
    <property type="match status" value="1"/>
</dbReference>
<dbReference type="Pfam" id="PF18348">
    <property type="entry name" value="SH3_16"/>
    <property type="match status" value="1"/>
</dbReference>
<proteinExistence type="inferred from homology"/>
<keyword evidence="7" id="KW-1185">Reference proteome</keyword>
<feature type="domain" description="NlpC/P60" evidence="5">
    <location>
        <begin position="169"/>
        <end position="297"/>
    </location>
</feature>
<protein>
    <submittedName>
        <fullName evidence="6">C40 family peptidase</fullName>
    </submittedName>
</protein>
<evidence type="ECO:0000256" key="1">
    <source>
        <dbReference type="ARBA" id="ARBA00007074"/>
    </source>
</evidence>
<keyword evidence="2" id="KW-0645">Protease</keyword>
<sequence length="298" mass="33849">MMRTFKGDYHKNNNFTAKMLGYGLNLLVLRNINGQYLMENQYGICRVAVAPLRADASDKAEIASQLLFGEHVEVIQKEDRWWLVQNGYDGYEGWLDFRQLAPISQNIFAEMQDNKFLAPLSFNNVLTAEDGSLYHLSPGSNLPFYKDGYCFAGAEKFKVNFEPYINQQIDFNANIAAVAKFFQNTPYLWGGRNLFGLDCSGFVQVVFKLLGIKLRRDASQQAEQGELVGFLAECKPGDVAFFDNAEGRITHVGIMLSNNEIIHSSAKVRIDPIDDQGIFNKELGKYTHQLRIIKRFVE</sequence>
<keyword evidence="4" id="KW-0788">Thiol protease</keyword>
<dbReference type="Proteomes" id="UP001144347">
    <property type="component" value="Unassembled WGS sequence"/>
</dbReference>
<keyword evidence="3" id="KW-0378">Hydrolase</keyword>
<dbReference type="EMBL" id="JAPWGM010000003">
    <property type="protein sequence ID" value="MCZ4244417.1"/>
    <property type="molecule type" value="Genomic_DNA"/>
</dbReference>
<name>A0ABT4L926_9SPHI</name>
<dbReference type="Pfam" id="PF00877">
    <property type="entry name" value="NLPC_P60"/>
    <property type="match status" value="1"/>
</dbReference>
<evidence type="ECO:0000259" key="5">
    <source>
        <dbReference type="PROSITE" id="PS51935"/>
    </source>
</evidence>
<organism evidence="6 7">
    <name type="scientific">Pedobacter punctiformis</name>
    <dbReference type="NCBI Taxonomy" id="3004097"/>
    <lineage>
        <taxon>Bacteria</taxon>
        <taxon>Pseudomonadati</taxon>
        <taxon>Bacteroidota</taxon>
        <taxon>Sphingobacteriia</taxon>
        <taxon>Sphingobacteriales</taxon>
        <taxon>Sphingobacteriaceae</taxon>
        <taxon>Pedobacter</taxon>
    </lineage>
</organism>
<reference evidence="6" key="1">
    <citation type="submission" date="2022-12" db="EMBL/GenBank/DDBJ databases">
        <title>Genome sequence of HCMS5-2.</title>
        <authorList>
            <person name="Woo H."/>
        </authorList>
    </citation>
    <scope>NUCLEOTIDE SEQUENCE</scope>
    <source>
        <strain evidence="6">HCMS5-2</strain>
    </source>
</reference>
<dbReference type="SUPFAM" id="SSF54001">
    <property type="entry name" value="Cysteine proteinases"/>
    <property type="match status" value="1"/>
</dbReference>
<dbReference type="RefSeq" id="WP_269427486.1">
    <property type="nucleotide sequence ID" value="NZ_JAPWGM010000003.1"/>
</dbReference>
<dbReference type="Gene3D" id="2.30.30.40">
    <property type="entry name" value="SH3 Domains"/>
    <property type="match status" value="1"/>
</dbReference>
<dbReference type="PROSITE" id="PS51935">
    <property type="entry name" value="NLPC_P60"/>
    <property type="match status" value="1"/>
</dbReference>
<gene>
    <name evidence="6" type="ORF">O0955_10425</name>
</gene>
<accession>A0ABT4L926</accession>
<comment type="similarity">
    <text evidence="1">Belongs to the peptidase C40 family.</text>
</comment>
<dbReference type="InterPro" id="IPR041382">
    <property type="entry name" value="SH3_16"/>
</dbReference>
<dbReference type="InterPro" id="IPR051202">
    <property type="entry name" value="Peptidase_C40"/>
</dbReference>
<evidence type="ECO:0000256" key="3">
    <source>
        <dbReference type="ARBA" id="ARBA00022801"/>
    </source>
</evidence>
<evidence type="ECO:0000256" key="2">
    <source>
        <dbReference type="ARBA" id="ARBA00022670"/>
    </source>
</evidence>
<dbReference type="InterPro" id="IPR038765">
    <property type="entry name" value="Papain-like_cys_pep_sf"/>
</dbReference>
<evidence type="ECO:0000313" key="7">
    <source>
        <dbReference type="Proteomes" id="UP001144347"/>
    </source>
</evidence>
<dbReference type="PANTHER" id="PTHR47053:SF1">
    <property type="entry name" value="MUREIN DD-ENDOPEPTIDASE MEPH-RELATED"/>
    <property type="match status" value="1"/>
</dbReference>
<evidence type="ECO:0000313" key="6">
    <source>
        <dbReference type="EMBL" id="MCZ4244417.1"/>
    </source>
</evidence>
<dbReference type="Gene3D" id="3.90.1720.10">
    <property type="entry name" value="endopeptidase domain like (from Nostoc punctiforme)"/>
    <property type="match status" value="1"/>
</dbReference>
<dbReference type="InterPro" id="IPR000064">
    <property type="entry name" value="NLP_P60_dom"/>
</dbReference>